<dbReference type="AlphaFoldDB" id="A0A8S1UFZ1"/>
<accession>A0A8S1UFZ1</accession>
<gene>
    <name evidence="1" type="ORF">POCTA_138.1.T0420028</name>
</gene>
<evidence type="ECO:0000313" key="2">
    <source>
        <dbReference type="Proteomes" id="UP000683925"/>
    </source>
</evidence>
<protein>
    <submittedName>
        <fullName evidence="1">Uncharacterized protein</fullName>
    </submittedName>
</protein>
<comment type="caution">
    <text evidence="1">The sequence shown here is derived from an EMBL/GenBank/DDBJ whole genome shotgun (WGS) entry which is preliminary data.</text>
</comment>
<dbReference type="Proteomes" id="UP000683925">
    <property type="component" value="Unassembled WGS sequence"/>
</dbReference>
<reference evidence="1" key="1">
    <citation type="submission" date="2021-01" db="EMBL/GenBank/DDBJ databases">
        <authorList>
            <consortium name="Genoscope - CEA"/>
            <person name="William W."/>
        </authorList>
    </citation>
    <scope>NUCLEOTIDE SEQUENCE</scope>
</reference>
<dbReference type="EMBL" id="CAJJDP010000042">
    <property type="protein sequence ID" value="CAD8162602.1"/>
    <property type="molecule type" value="Genomic_DNA"/>
</dbReference>
<keyword evidence="2" id="KW-1185">Reference proteome</keyword>
<dbReference type="OMA" id="YTHAQVE"/>
<name>A0A8S1UFZ1_PAROT</name>
<evidence type="ECO:0000313" key="1">
    <source>
        <dbReference type="EMBL" id="CAD8162602.1"/>
    </source>
</evidence>
<proteinExistence type="predicted"/>
<sequence>MKLSQINKDSLEEDKQKKIDREIILQYQKSLLFSNTQKHSNYQISENGKVITDIINDGKACYCLCDQAIPKIGKIQFAFQILSGQTLRAGISMKDLPQKNNYINCFSSGNGYQIQIINELICQMKKVKLVPIIAKTRIRILQLSIKLMIQCQLKFLLKRNILNGVNTIILKQQFWKQIHHKNYTHAQVELIADLKLQRTYQFDEI</sequence>
<organism evidence="1 2">
    <name type="scientific">Paramecium octaurelia</name>
    <dbReference type="NCBI Taxonomy" id="43137"/>
    <lineage>
        <taxon>Eukaryota</taxon>
        <taxon>Sar</taxon>
        <taxon>Alveolata</taxon>
        <taxon>Ciliophora</taxon>
        <taxon>Intramacronucleata</taxon>
        <taxon>Oligohymenophorea</taxon>
        <taxon>Peniculida</taxon>
        <taxon>Parameciidae</taxon>
        <taxon>Paramecium</taxon>
    </lineage>
</organism>